<feature type="region of interest" description="Disordered" evidence="1">
    <location>
        <begin position="949"/>
        <end position="1023"/>
    </location>
</feature>
<gene>
    <name evidence="2" type="ORF">HHI36_017617</name>
</gene>
<keyword evidence="3" id="KW-1185">Reference proteome</keyword>
<proteinExistence type="predicted"/>
<feature type="compositionally biased region" description="Polar residues" evidence="1">
    <location>
        <begin position="1372"/>
        <end position="1383"/>
    </location>
</feature>
<feature type="compositionally biased region" description="Polar residues" evidence="1">
    <location>
        <begin position="1434"/>
        <end position="1448"/>
    </location>
</feature>
<feature type="region of interest" description="Disordered" evidence="1">
    <location>
        <begin position="1416"/>
        <end position="1448"/>
    </location>
</feature>
<evidence type="ECO:0000313" key="3">
    <source>
        <dbReference type="Proteomes" id="UP001516400"/>
    </source>
</evidence>
<feature type="region of interest" description="Disordered" evidence="1">
    <location>
        <begin position="1284"/>
        <end position="1311"/>
    </location>
</feature>
<feature type="region of interest" description="Disordered" evidence="1">
    <location>
        <begin position="1092"/>
        <end position="1143"/>
    </location>
</feature>
<evidence type="ECO:0000256" key="1">
    <source>
        <dbReference type="SAM" id="MobiDB-lite"/>
    </source>
</evidence>
<accession>A0ABD2NN15</accession>
<feature type="compositionally biased region" description="Low complexity" evidence="1">
    <location>
        <begin position="1101"/>
        <end position="1112"/>
    </location>
</feature>
<organism evidence="2 3">
    <name type="scientific">Cryptolaemus montrouzieri</name>
    <dbReference type="NCBI Taxonomy" id="559131"/>
    <lineage>
        <taxon>Eukaryota</taxon>
        <taxon>Metazoa</taxon>
        <taxon>Ecdysozoa</taxon>
        <taxon>Arthropoda</taxon>
        <taxon>Hexapoda</taxon>
        <taxon>Insecta</taxon>
        <taxon>Pterygota</taxon>
        <taxon>Neoptera</taxon>
        <taxon>Endopterygota</taxon>
        <taxon>Coleoptera</taxon>
        <taxon>Polyphaga</taxon>
        <taxon>Cucujiformia</taxon>
        <taxon>Coccinelloidea</taxon>
        <taxon>Coccinellidae</taxon>
        <taxon>Scymninae</taxon>
        <taxon>Scymnini</taxon>
        <taxon>Cryptolaemus</taxon>
    </lineage>
</organism>
<sequence length="1776" mass="195218">MNLNFSNPISISSNVVTTLTNISSPIIEALSKENSTVDRKGVVNPKEPKKKPQDEDINSYHFASFPNKSSPTFETSSKENSTLFRKRVSSEEPKNNQYNPNINFSTPLSVSSNYIATFSNKSSPAFEAFSKGNGTIFGISVDPEVQRNNPHDMNVNFSNSIQILSDGIAKLPNISSPIIEDLSKGNSTNVGKGVVHLKETKEESQARNVNFFSPIPVSSDEVTTFSNKSSATLETLLSKGNSTLSGTRVDSKEPKNNQYNMNINFSNPLSVSSNNIASLSNKFSEAFETSSKENRTIFGESVDSRLPIKNGHGMNLNFSNPISISSNDVTTLSNISVPIVGALSNENSAVVGESVIDPKKPKKNNEHDMNLNFSNPISISSNVVTTLTNISSPIIEAISKENSTVDRKGVVNPKEPKKKPQDEDINSNHFASFPNKSSPTFETSSKENSTLFRKRVGSEEPKNNQYNPNINFSSPLSVSSNYIATFSNKSSPAFEAFSKGNGTIFGISVDPEVQRNNPHDMNVNFSNSIQILSDGIAKLPNISSPIIEDLSKGNSTNVGKGVVHLKETKKESQARNVNFFSPIPISSDEVTTFSNKSSETLETLSKGNSTLSGTRVDSKEPKNNQYNMNINFSNPLSVSSNNIASLSNKFSKAFETSSKENQSVDSRLPIKNGHGINLNFSNPISISSNDVTTLSNISVPIVGALSNENSTVVGEGVIDPKEPKKNNEHDTNLNFSNPISISSNVVTTLTNISSPIIEALSKENSTVVRKGVVNPKEPKKKTQDENINSNHFASFPNKYSPTFEALSKVNRTIFGESVDSESDMNLNSSNPILISSNNVITLSNISSPIIEDSSRENSTVVGKDVLDRKETKKGPENKNDANTISNAFSPTLETLSKESSTLFKKDNSFGTINQSEQPLKVSMNKSAGKNEKFAQNNLNIISKGGILERPLASGRRGPSAPNQGDLKVPSADDDSDDDFLNIPYTNEDKDIEEIPSSKDASNKGDFNIDESSREQPNTNISESVVSNVINKDGIDDTLAERIPSKHMTNPPITITSTVTPHAINKDETDLSESTSISPFKIETIADSKHIKQSIANSQNGTSTKQTSSTETTRSTEESLLPTNNNKNDSKNARINGTEKEDISEFTPEKVTTKKNQIEISTKHAIIYTRTNEIDKEKPSIQLPWKNLLKKPKENKIINEPPILLNISNQRPAIRPHVINEPPILINNENKVAKPPAVDETTENNKQTEKPKFINEPSILIDDKNQSSKAQVIDELPILVNNKNETNNRKTNTETTNNNYGNGTKESKVIDEPPILIDNTSKSTSNRPSTIKSHQISQLNSVTADVTNFSAPPIISVKSTTELNNKDNKTEELNNNECNGESPSSALTSGLKYGAMGGAAGGLGAVLAQIVKLIQKKQNKDDSNNDSKDKKNGNEETNNADNTNGNTKSNAIDQMKQTLQDDLDPNKIINNVEQKISDTEDEILGDITNKVNSVEESVMDSIKGRLVDTKDALMNDLKMQILHGNSGSVLTNIKTVFTDSEHNIFKNVKDRLTVAKSDIMSDVKSSFESAIEKGETMTNIKSANKTEDLDFKRKLSETTEDLKDIDETETKITGMYRSHIPNVELASIKERMDKTKDVIMQDVKSKLEEIETIIKNGVNTHIAYILFTNEDVIERRISWPFIANDYSDQPSTLEIVNKTKKLIHLYELESIKIMRGQTIRTEESKLIVKNAGIFNMFKIFGRRKQNIETISSRVEMNDKCDGYYSVQGSRRPSCENC</sequence>
<feature type="compositionally biased region" description="Basic and acidic residues" evidence="1">
    <location>
        <begin position="406"/>
        <end position="422"/>
    </location>
</feature>
<feature type="region of interest" description="Disordered" evidence="1">
    <location>
        <begin position="1359"/>
        <end position="1383"/>
    </location>
</feature>
<feature type="region of interest" description="Disordered" evidence="1">
    <location>
        <begin position="1317"/>
        <end position="1336"/>
    </location>
</feature>
<reference evidence="2 3" key="1">
    <citation type="journal article" date="2021" name="BMC Biol.">
        <title>Horizontally acquired antibacterial genes associated with adaptive radiation of ladybird beetles.</title>
        <authorList>
            <person name="Li H.S."/>
            <person name="Tang X.F."/>
            <person name="Huang Y.H."/>
            <person name="Xu Z.Y."/>
            <person name="Chen M.L."/>
            <person name="Du X.Y."/>
            <person name="Qiu B.Y."/>
            <person name="Chen P.T."/>
            <person name="Zhang W."/>
            <person name="Slipinski A."/>
            <person name="Escalona H.E."/>
            <person name="Waterhouse R.M."/>
            <person name="Zwick A."/>
            <person name="Pang H."/>
        </authorList>
    </citation>
    <scope>NUCLEOTIDE SEQUENCE [LARGE SCALE GENOMIC DNA]</scope>
    <source>
        <strain evidence="2">SYSU2018</strain>
    </source>
</reference>
<dbReference type="EMBL" id="JABFTP020000124">
    <property type="protein sequence ID" value="KAL3280111.1"/>
    <property type="molecule type" value="Genomic_DNA"/>
</dbReference>
<feature type="compositionally biased region" description="Low complexity" evidence="1">
    <location>
        <begin position="1292"/>
        <end position="1303"/>
    </location>
</feature>
<feature type="compositionally biased region" description="Basic and acidic residues" evidence="1">
    <location>
        <begin position="1417"/>
        <end position="1433"/>
    </location>
</feature>
<feature type="compositionally biased region" description="Basic and acidic residues" evidence="1">
    <location>
        <begin position="35"/>
        <end position="54"/>
    </location>
</feature>
<feature type="compositionally biased region" description="Polar residues" evidence="1">
    <location>
        <begin position="1014"/>
        <end position="1023"/>
    </location>
</feature>
<feature type="compositionally biased region" description="Basic and acidic residues" evidence="1">
    <location>
        <begin position="1127"/>
        <end position="1143"/>
    </location>
</feature>
<dbReference type="Proteomes" id="UP001516400">
    <property type="component" value="Unassembled WGS sequence"/>
</dbReference>
<feature type="region of interest" description="Disordered" evidence="1">
    <location>
        <begin position="406"/>
        <end position="468"/>
    </location>
</feature>
<protein>
    <submittedName>
        <fullName evidence="2">Uncharacterized protein</fullName>
    </submittedName>
</protein>
<evidence type="ECO:0000313" key="2">
    <source>
        <dbReference type="EMBL" id="KAL3280111.1"/>
    </source>
</evidence>
<name>A0ABD2NN15_9CUCU</name>
<comment type="caution">
    <text evidence="2">The sequence shown here is derived from an EMBL/GenBank/DDBJ whole genome shotgun (WGS) entry which is preliminary data.</text>
</comment>
<feature type="compositionally biased region" description="Polar residues" evidence="1">
    <location>
        <begin position="427"/>
        <end position="451"/>
    </location>
</feature>
<feature type="region of interest" description="Disordered" evidence="1">
    <location>
        <begin position="34"/>
        <end position="57"/>
    </location>
</feature>